<dbReference type="EMBL" id="JBHLXE010000076">
    <property type="protein sequence ID" value="MFC0179776.1"/>
    <property type="molecule type" value="Genomic_DNA"/>
</dbReference>
<comment type="pathway">
    <text evidence="2 16 17">Pyrimidine metabolism; UMP biosynthesis via salvage pathway; UMP from uridine: step 1/1.</text>
</comment>
<evidence type="ECO:0000256" key="14">
    <source>
        <dbReference type="ARBA" id="ARBA00047436"/>
    </source>
</evidence>
<evidence type="ECO:0000256" key="1">
    <source>
        <dbReference type="ARBA" id="ARBA00004496"/>
    </source>
</evidence>
<evidence type="ECO:0000256" key="9">
    <source>
        <dbReference type="ARBA" id="ARBA00022741"/>
    </source>
</evidence>
<comment type="subcellular location">
    <subcellularLocation>
        <location evidence="1 16 17">Cytoplasm</location>
    </subcellularLocation>
</comment>
<dbReference type="SUPFAM" id="SSF52540">
    <property type="entry name" value="P-loop containing nucleoside triphosphate hydrolases"/>
    <property type="match status" value="1"/>
</dbReference>
<comment type="catalytic activity">
    <reaction evidence="15 16 17">
        <text>uridine + ATP = UMP + ADP + H(+)</text>
        <dbReference type="Rhea" id="RHEA:16825"/>
        <dbReference type="ChEBI" id="CHEBI:15378"/>
        <dbReference type="ChEBI" id="CHEBI:16704"/>
        <dbReference type="ChEBI" id="CHEBI:30616"/>
        <dbReference type="ChEBI" id="CHEBI:57865"/>
        <dbReference type="ChEBI" id="CHEBI:456216"/>
        <dbReference type="EC" id="2.7.1.48"/>
    </reaction>
</comment>
<evidence type="ECO:0000256" key="6">
    <source>
        <dbReference type="ARBA" id="ARBA00021478"/>
    </source>
</evidence>
<sequence>MPSSFDPKSSNSQIDSHASTHSSCIIIGIAGASASGKTLLADTLYKELKADVGKEWIDIIAEDSYYKCQDHLTFEDRIKTNYDHPNAMDHDLLIQHLNSLKAGNAVEIPQYDYVTHTRKKETKTFTSKRVIIIEGILLLTDKRIRDALNFSIFVDTPLDICLIRRMQRDMNERGRSMESVIAQYRATVRPMYLQFIDPSKQFADVIIPKGGKNRRAIEMLKAQIKTFFIN</sequence>
<name>A0ABV6CBV5_9GAMM</name>
<dbReference type="HAMAP" id="MF_00551">
    <property type="entry name" value="Uridine_kinase"/>
    <property type="match status" value="1"/>
</dbReference>
<evidence type="ECO:0000256" key="15">
    <source>
        <dbReference type="ARBA" id="ARBA00048909"/>
    </source>
</evidence>
<evidence type="ECO:0000259" key="18">
    <source>
        <dbReference type="Pfam" id="PF00485"/>
    </source>
</evidence>
<dbReference type="CDD" id="cd02023">
    <property type="entry name" value="UMPK"/>
    <property type="match status" value="1"/>
</dbReference>
<protein>
    <recommendedName>
        <fullName evidence="6 16">Uridine kinase</fullName>
        <ecNumber evidence="5 16">2.7.1.48</ecNumber>
    </recommendedName>
    <alternativeName>
        <fullName evidence="12 16">Cytidine monophosphokinase</fullName>
    </alternativeName>
    <alternativeName>
        <fullName evidence="13 16">Uridine monophosphokinase</fullName>
    </alternativeName>
</protein>
<keyword evidence="11 16" id="KW-0067">ATP-binding</keyword>
<evidence type="ECO:0000256" key="8">
    <source>
        <dbReference type="ARBA" id="ARBA00022679"/>
    </source>
</evidence>
<dbReference type="InterPro" id="IPR026008">
    <property type="entry name" value="Uridine_kinase"/>
</dbReference>
<comment type="caution">
    <text evidence="19">The sequence shown here is derived from an EMBL/GenBank/DDBJ whole genome shotgun (WGS) entry which is preliminary data.</text>
</comment>
<dbReference type="InterPro" id="IPR006083">
    <property type="entry name" value="PRK/URK"/>
</dbReference>
<evidence type="ECO:0000256" key="3">
    <source>
        <dbReference type="ARBA" id="ARBA00004784"/>
    </source>
</evidence>
<dbReference type="PRINTS" id="PR00988">
    <property type="entry name" value="URIDINKINASE"/>
</dbReference>
<accession>A0ABV6CBV5</accession>
<evidence type="ECO:0000256" key="16">
    <source>
        <dbReference type="HAMAP-Rule" id="MF_00551"/>
    </source>
</evidence>
<feature type="binding site" evidence="16">
    <location>
        <begin position="31"/>
        <end position="38"/>
    </location>
    <ligand>
        <name>ATP</name>
        <dbReference type="ChEBI" id="CHEBI:30616"/>
    </ligand>
</feature>
<keyword evidence="8 16" id="KW-0808">Transferase</keyword>
<keyword evidence="10 16" id="KW-0418">Kinase</keyword>
<dbReference type="NCBIfam" id="NF004018">
    <property type="entry name" value="PRK05480.1"/>
    <property type="match status" value="1"/>
</dbReference>
<evidence type="ECO:0000256" key="2">
    <source>
        <dbReference type="ARBA" id="ARBA00004690"/>
    </source>
</evidence>
<proteinExistence type="inferred from homology"/>
<evidence type="ECO:0000256" key="11">
    <source>
        <dbReference type="ARBA" id="ARBA00022840"/>
    </source>
</evidence>
<dbReference type="Proteomes" id="UP001589758">
    <property type="component" value="Unassembled WGS sequence"/>
</dbReference>
<dbReference type="RefSeq" id="WP_385876883.1">
    <property type="nucleotide sequence ID" value="NZ_JBHLXE010000076.1"/>
</dbReference>
<dbReference type="Pfam" id="PF00485">
    <property type="entry name" value="PRK"/>
    <property type="match status" value="1"/>
</dbReference>
<feature type="domain" description="Phosphoribulokinase/uridine kinase" evidence="18">
    <location>
        <begin position="26"/>
        <end position="213"/>
    </location>
</feature>
<keyword evidence="20" id="KW-1185">Reference proteome</keyword>
<keyword evidence="9 16" id="KW-0547">Nucleotide-binding</keyword>
<dbReference type="GO" id="GO:0004849">
    <property type="term" value="F:uridine kinase activity"/>
    <property type="evidence" value="ECO:0007669"/>
    <property type="project" value="UniProtKB-EC"/>
</dbReference>
<dbReference type="Gene3D" id="3.40.50.300">
    <property type="entry name" value="P-loop containing nucleotide triphosphate hydrolases"/>
    <property type="match status" value="1"/>
</dbReference>
<dbReference type="InterPro" id="IPR000764">
    <property type="entry name" value="Uridine_kinase-like"/>
</dbReference>
<dbReference type="PANTHER" id="PTHR10285">
    <property type="entry name" value="URIDINE KINASE"/>
    <property type="match status" value="1"/>
</dbReference>
<evidence type="ECO:0000256" key="4">
    <source>
        <dbReference type="ARBA" id="ARBA00005408"/>
    </source>
</evidence>
<organism evidence="19 20">
    <name type="scientific">Thorsellia kenyensis</name>
    <dbReference type="NCBI Taxonomy" id="1549888"/>
    <lineage>
        <taxon>Bacteria</taxon>
        <taxon>Pseudomonadati</taxon>
        <taxon>Pseudomonadota</taxon>
        <taxon>Gammaproteobacteria</taxon>
        <taxon>Enterobacterales</taxon>
        <taxon>Thorselliaceae</taxon>
        <taxon>Thorsellia</taxon>
    </lineage>
</organism>
<dbReference type="EC" id="2.7.1.48" evidence="5 16"/>
<evidence type="ECO:0000256" key="5">
    <source>
        <dbReference type="ARBA" id="ARBA00012137"/>
    </source>
</evidence>
<comment type="catalytic activity">
    <reaction evidence="14 17">
        <text>cytidine + ATP = CMP + ADP + H(+)</text>
        <dbReference type="Rhea" id="RHEA:24674"/>
        <dbReference type="ChEBI" id="CHEBI:15378"/>
        <dbReference type="ChEBI" id="CHEBI:17562"/>
        <dbReference type="ChEBI" id="CHEBI:30616"/>
        <dbReference type="ChEBI" id="CHEBI:60377"/>
        <dbReference type="ChEBI" id="CHEBI:456216"/>
        <dbReference type="EC" id="2.7.1.48"/>
    </reaction>
</comment>
<comment type="similarity">
    <text evidence="4 16 17">Belongs to the uridine kinase family.</text>
</comment>
<evidence type="ECO:0000313" key="20">
    <source>
        <dbReference type="Proteomes" id="UP001589758"/>
    </source>
</evidence>
<evidence type="ECO:0000256" key="7">
    <source>
        <dbReference type="ARBA" id="ARBA00022490"/>
    </source>
</evidence>
<gene>
    <name evidence="16 19" type="primary">udk</name>
    <name evidence="19" type="ORF">ACFFIT_06710</name>
</gene>
<evidence type="ECO:0000256" key="10">
    <source>
        <dbReference type="ARBA" id="ARBA00022777"/>
    </source>
</evidence>
<evidence type="ECO:0000256" key="17">
    <source>
        <dbReference type="RuleBase" id="RU003825"/>
    </source>
</evidence>
<evidence type="ECO:0000256" key="12">
    <source>
        <dbReference type="ARBA" id="ARBA00030641"/>
    </source>
</evidence>
<evidence type="ECO:0000256" key="13">
    <source>
        <dbReference type="ARBA" id="ARBA00031452"/>
    </source>
</evidence>
<evidence type="ECO:0000313" key="19">
    <source>
        <dbReference type="EMBL" id="MFC0179776.1"/>
    </source>
</evidence>
<keyword evidence="7 16" id="KW-0963">Cytoplasm</keyword>
<dbReference type="InterPro" id="IPR027417">
    <property type="entry name" value="P-loop_NTPase"/>
</dbReference>
<dbReference type="NCBIfam" id="TIGR00235">
    <property type="entry name" value="udk"/>
    <property type="match status" value="1"/>
</dbReference>
<comment type="pathway">
    <text evidence="3 16 17">Pyrimidine metabolism; CTP biosynthesis via salvage pathway; CTP from cytidine: step 1/3.</text>
</comment>
<reference evidence="19 20" key="1">
    <citation type="submission" date="2024-09" db="EMBL/GenBank/DDBJ databases">
        <authorList>
            <person name="Sun Q."/>
            <person name="Mori K."/>
        </authorList>
    </citation>
    <scope>NUCLEOTIDE SEQUENCE [LARGE SCALE GENOMIC DNA]</scope>
    <source>
        <strain evidence="19 20">CCM 8545</strain>
    </source>
</reference>